<evidence type="ECO:0000313" key="6">
    <source>
        <dbReference type="EMBL" id="KAG3217959.1"/>
    </source>
</evidence>
<dbReference type="EMBL" id="RCMK01000332">
    <property type="protein sequence ID" value="KAG2936051.1"/>
    <property type="molecule type" value="Genomic_DNA"/>
</dbReference>
<organism evidence="7 8">
    <name type="scientific">Phytophthora cactorum</name>
    <dbReference type="NCBI Taxonomy" id="29920"/>
    <lineage>
        <taxon>Eukaryota</taxon>
        <taxon>Sar</taxon>
        <taxon>Stramenopiles</taxon>
        <taxon>Oomycota</taxon>
        <taxon>Peronosporomycetes</taxon>
        <taxon>Peronosporales</taxon>
        <taxon>Peronosporaceae</taxon>
        <taxon>Phytophthora</taxon>
    </lineage>
</organism>
<feature type="compositionally biased region" description="Basic and acidic residues" evidence="1">
    <location>
        <begin position="158"/>
        <end position="169"/>
    </location>
</feature>
<feature type="compositionally biased region" description="Basic and acidic residues" evidence="1">
    <location>
        <begin position="116"/>
        <end position="125"/>
    </location>
</feature>
<dbReference type="EMBL" id="RCMG01000431">
    <property type="protein sequence ID" value="KAG2854362.1"/>
    <property type="molecule type" value="Genomic_DNA"/>
</dbReference>
<dbReference type="EMBL" id="RCML01000432">
    <property type="protein sequence ID" value="KAG2977238.1"/>
    <property type="molecule type" value="Genomic_DNA"/>
</dbReference>
<reference evidence="2" key="2">
    <citation type="submission" date="2018-10" db="EMBL/GenBank/DDBJ databases">
        <title>Effector identification in a new, highly contiguous assembly of the strawberry crown rot pathogen Phytophthora cactorum.</title>
        <authorList>
            <person name="Armitage A.D."/>
            <person name="Nellist C.F."/>
            <person name="Bates H."/>
            <person name="Vickerstaff R.J."/>
            <person name="Harrison R.J."/>
        </authorList>
    </citation>
    <scope>NUCLEOTIDE SEQUENCE</scope>
    <source>
        <strain evidence="2">15-7</strain>
        <strain evidence="3">4032</strain>
        <strain evidence="4">4040</strain>
        <strain evidence="5">P415</strain>
        <strain evidence="6">P421</strain>
    </source>
</reference>
<evidence type="ECO:0000256" key="1">
    <source>
        <dbReference type="SAM" id="MobiDB-lite"/>
    </source>
</evidence>
<evidence type="ECO:0000313" key="7">
    <source>
        <dbReference type="EMBL" id="RAW29600.1"/>
    </source>
</evidence>
<evidence type="ECO:0000313" key="3">
    <source>
        <dbReference type="EMBL" id="KAG2912269.1"/>
    </source>
</evidence>
<dbReference type="Proteomes" id="UP000736787">
    <property type="component" value="Unassembled WGS sequence"/>
</dbReference>
<feature type="region of interest" description="Disordered" evidence="1">
    <location>
        <begin position="145"/>
        <end position="169"/>
    </location>
</feature>
<dbReference type="Proteomes" id="UP000774804">
    <property type="component" value="Unassembled WGS sequence"/>
</dbReference>
<feature type="region of interest" description="Disordered" evidence="1">
    <location>
        <begin position="234"/>
        <end position="280"/>
    </location>
</feature>
<evidence type="ECO:0000313" key="2">
    <source>
        <dbReference type="EMBL" id="KAG2854362.1"/>
    </source>
</evidence>
<protein>
    <submittedName>
        <fullName evidence="7">Uncharacterized protein</fullName>
    </submittedName>
</protein>
<evidence type="ECO:0000313" key="8">
    <source>
        <dbReference type="Proteomes" id="UP000251314"/>
    </source>
</evidence>
<feature type="region of interest" description="Disordered" evidence="1">
    <location>
        <begin position="561"/>
        <end position="595"/>
    </location>
</feature>
<feature type="compositionally biased region" description="Acidic residues" evidence="1">
    <location>
        <begin position="1"/>
        <end position="26"/>
    </location>
</feature>
<name>A0A329RZ48_9STRA</name>
<dbReference type="Proteomes" id="UP000251314">
    <property type="component" value="Unassembled WGS sequence"/>
</dbReference>
<accession>A0A329RZ48</accession>
<dbReference type="EMBL" id="MJFZ01000418">
    <property type="protein sequence ID" value="RAW29600.1"/>
    <property type="molecule type" value="Genomic_DNA"/>
</dbReference>
<sequence>MSDDDQSLSDDDGADLFESDPEDLGSEVENSLALPSLSLDSFYVRSPQQSEQHGLDEGTEYENTGCATDQSVGGGFGVGDAVSSPAKIEGEGQELDIHVDSPAEDDRDDPSQAELETCRASRSQDEVPNETEDVAVNQLPATIASCESPKLPGPNDHQQIDADPKPIEHDKLDNELNTAQVVHFDDDFTRYSDVDYNKTTPEMLEFTNKTRDTSTTFPDKAVHFEHNDVVSVPAESEELATELNPAKTSHNENTNEQNTPDKTSHESLQLQTDINPSDSTPLKTAAKLPMYTVESLFPVVYESRNSQAASEIAQVVPISSNTQKPTRRRRTQIDGSSHNPEKTIASRLAALHARLDAAKSDLANATRTFKLQLSMVETDNKKLSERNARLKTQLSLSTANLQRSNAEKAKLKTENEIYAAKLPRLQAELLEETSQVDETQAQSVQTQLILTQLKARSHVLQTRNHSLETQNNKLTQQLREYQQQLKRKTAALQQQTEKANTLEVDMNELKTTHTQEKLDWKNRLTTALQRFEYDKIKLETQFKAAERKEYRDVKDRAEKAVKKRRTAEATTAKLEEQLKQRKHELSSANDTVQRRTNEVRTLEALLRKAHRTEATLHNDLAVCKTKLRSLQDEKKRSMARPVSVLPRRQRLHHQVPIEMLLHLTDSIDDDEEEDNQDKQCCSHSLALSKDQSPPSVCSECPQLKDRLHQLQRELRRLRSLHATELHAQASVLEALLQRNIQ</sequence>
<keyword evidence="8" id="KW-1185">Reference proteome</keyword>
<evidence type="ECO:0000313" key="4">
    <source>
        <dbReference type="EMBL" id="KAG2936051.1"/>
    </source>
</evidence>
<feature type="region of interest" description="Disordered" evidence="1">
    <location>
        <begin position="319"/>
        <end position="340"/>
    </location>
</feature>
<feature type="region of interest" description="Disordered" evidence="1">
    <location>
        <begin position="1"/>
        <end position="133"/>
    </location>
</feature>
<comment type="caution">
    <text evidence="7">The sequence shown here is derived from an EMBL/GenBank/DDBJ whole genome shotgun (WGS) entry which is preliminary data.</text>
</comment>
<dbReference type="Proteomes" id="UP000697107">
    <property type="component" value="Unassembled WGS sequence"/>
</dbReference>
<feature type="compositionally biased region" description="Basic and acidic residues" evidence="1">
    <location>
        <begin position="573"/>
        <end position="585"/>
    </location>
</feature>
<dbReference type="EMBL" id="RCMI01000411">
    <property type="protein sequence ID" value="KAG2912269.1"/>
    <property type="molecule type" value="Genomic_DNA"/>
</dbReference>
<feature type="compositionally biased region" description="Polar residues" evidence="1">
    <location>
        <begin position="246"/>
        <end position="280"/>
    </location>
</feature>
<dbReference type="OrthoDB" id="127884at2759"/>
<dbReference type="Proteomes" id="UP000760860">
    <property type="component" value="Unassembled WGS sequence"/>
</dbReference>
<evidence type="ECO:0000313" key="5">
    <source>
        <dbReference type="EMBL" id="KAG2977238.1"/>
    </source>
</evidence>
<dbReference type="Proteomes" id="UP000735874">
    <property type="component" value="Unassembled WGS sequence"/>
</dbReference>
<proteinExistence type="predicted"/>
<feature type="compositionally biased region" description="Polar residues" evidence="1">
    <location>
        <begin position="61"/>
        <end position="71"/>
    </location>
</feature>
<dbReference type="VEuPathDB" id="FungiDB:PC110_g14041"/>
<dbReference type="STRING" id="29920.A0A329RZ48"/>
<dbReference type="AlphaFoldDB" id="A0A329RZ48"/>
<gene>
    <name evidence="7" type="ORF">PC110_g14041</name>
    <name evidence="2" type="ORF">PC113_g13374</name>
    <name evidence="3" type="ORF">PC115_g12378</name>
    <name evidence="4" type="ORF">PC117_g12247</name>
    <name evidence="5" type="ORF">PC118_g12995</name>
    <name evidence="6" type="ORF">PC129_g11220</name>
</gene>
<reference evidence="7 8" key="1">
    <citation type="submission" date="2018-01" db="EMBL/GenBank/DDBJ databases">
        <title>Draft genome of the strawberry crown rot pathogen Phytophthora cactorum.</title>
        <authorList>
            <person name="Armitage A.D."/>
            <person name="Lysoe E."/>
            <person name="Nellist C.F."/>
            <person name="Harrison R.J."/>
            <person name="Brurberg M.B."/>
        </authorList>
    </citation>
    <scope>NUCLEOTIDE SEQUENCE [LARGE SCALE GENOMIC DNA]</scope>
    <source>
        <strain evidence="7 8">10300</strain>
    </source>
</reference>
<dbReference type="EMBL" id="RCMV01000390">
    <property type="protein sequence ID" value="KAG3217959.1"/>
    <property type="molecule type" value="Genomic_DNA"/>
</dbReference>